<evidence type="ECO:0000313" key="1">
    <source>
        <dbReference type="EMBL" id="PNP84205.1"/>
    </source>
</evidence>
<name>A0A2K0WPK6_GIBNY</name>
<accession>A0A2K0WPK6</accession>
<reference evidence="1 2" key="1">
    <citation type="submission" date="2017-06" db="EMBL/GenBank/DDBJ databases">
        <title>Genome of Fusarium nygamai isolate CS10214.</title>
        <authorList>
            <person name="Gardiner D.M."/>
            <person name="Obanor F."/>
            <person name="Kazan K."/>
        </authorList>
    </citation>
    <scope>NUCLEOTIDE SEQUENCE [LARGE SCALE GENOMIC DNA]</scope>
    <source>
        <strain evidence="1 2">CS10214</strain>
    </source>
</reference>
<organism evidence="1 2">
    <name type="scientific">Gibberella nygamai</name>
    <name type="common">Bean root rot disease fungus</name>
    <name type="synonym">Fusarium nygamai</name>
    <dbReference type="NCBI Taxonomy" id="42673"/>
    <lineage>
        <taxon>Eukaryota</taxon>
        <taxon>Fungi</taxon>
        <taxon>Dikarya</taxon>
        <taxon>Ascomycota</taxon>
        <taxon>Pezizomycotina</taxon>
        <taxon>Sordariomycetes</taxon>
        <taxon>Hypocreomycetidae</taxon>
        <taxon>Hypocreales</taxon>
        <taxon>Nectriaceae</taxon>
        <taxon>Fusarium</taxon>
        <taxon>Fusarium fujikuroi species complex</taxon>
    </lineage>
</organism>
<sequence>MERMYLRGPRHRVYEGALLYSRIAPSFLAHYTKETGEFDSCFSTFSCIHPETQASLPLAPAFILKYRHPQYRFRDIGAALGTEVLDEDDYARFVSVLETGRPIPTVLSLPANAPYTALSVIHYQPESAKDVQRVPASTVDDVHMFALPTSFPLVYKVFGVSDAIQELLQEATHQITYESLQEVPNTPLLEFRWIDDYDIIVDQVVGDMIAQNILPQQPFQRYKSFYRHEPGSISVPPGWIKIIIPVTLVHQLHQVSISSTTVAKQDITWNNKVGLILGGDILLSTSHQILYYAVSILLGPHS</sequence>
<dbReference type="AlphaFoldDB" id="A0A2K0WPK6"/>
<dbReference type="EMBL" id="MTQA01000047">
    <property type="protein sequence ID" value="PNP84205.1"/>
    <property type="molecule type" value="Genomic_DNA"/>
</dbReference>
<dbReference type="Proteomes" id="UP000236664">
    <property type="component" value="Unassembled WGS sequence"/>
</dbReference>
<gene>
    <name evidence="1" type="ORF">FNYG_02893</name>
</gene>
<protein>
    <submittedName>
        <fullName evidence="1">Uncharacterized protein</fullName>
    </submittedName>
</protein>
<proteinExistence type="predicted"/>
<comment type="caution">
    <text evidence="1">The sequence shown here is derived from an EMBL/GenBank/DDBJ whole genome shotgun (WGS) entry which is preliminary data.</text>
</comment>
<evidence type="ECO:0000313" key="2">
    <source>
        <dbReference type="Proteomes" id="UP000236664"/>
    </source>
</evidence>
<keyword evidence="2" id="KW-1185">Reference proteome</keyword>
<dbReference type="OrthoDB" id="5088056at2759"/>